<sequence>MPATTTAATTTSTELILVPSVVVSSNQSVDTTTDGPVVASPATKAPTDPLLSLPTAGGREKEVLPEAPESALAPEEPTHATIESVEAVKVVELPASPNTTDTAPPTKSTSAQTLLSLDDTTIPSSPTTTTAPASPTTTASPPASPHYAPSCTLKIADPAVAEKCLQIPHRPTKAKSAHHLKHGSKAKVAKAAVPTVVRCDSTQVTIKCVEHTVAWLQTHQQHKAASSSFIQSLLHWFQSRPANDDTPPLPLDWGHGMLDLDWTEQSYGVLNAPLYADMAIARRIVRSGRLTLAPLAARREFATWFAEFLDQLSLCDSLKQRVLAEKAQLSPATTCVTTQYDRIQGAYQATVPLVRSDARAYGLKVLACLDEVEAVLTDQERAVRDANATASNPTLENAAFSMLFSRMRAGDAAGVYVAKLVAWMRSALTKDDFNAFFKLLAPEVNECLASNWKEYATHLHRLAAFDADQQPACCTNYTRATAHVTSPNRSRAATRCGSDDLDDSLGLWGRDRAMTR</sequence>
<accession>A0A485LEL1</accession>
<evidence type="ECO:0000313" key="3">
    <source>
        <dbReference type="EMBL" id="VFT96488.1"/>
    </source>
</evidence>
<protein>
    <submittedName>
        <fullName evidence="3">Aste57867_19790 protein</fullName>
    </submittedName>
</protein>
<dbReference type="EMBL" id="CAADRA010006737">
    <property type="protein sequence ID" value="VFT96488.1"/>
    <property type="molecule type" value="Genomic_DNA"/>
</dbReference>
<dbReference type="EMBL" id="VJMH01006714">
    <property type="protein sequence ID" value="KAF0688617.1"/>
    <property type="molecule type" value="Genomic_DNA"/>
</dbReference>
<dbReference type="Proteomes" id="UP000332933">
    <property type="component" value="Unassembled WGS sequence"/>
</dbReference>
<keyword evidence="4" id="KW-1185">Reference proteome</keyword>
<reference evidence="3 4" key="1">
    <citation type="submission" date="2019-03" db="EMBL/GenBank/DDBJ databases">
        <authorList>
            <person name="Gaulin E."/>
            <person name="Dumas B."/>
        </authorList>
    </citation>
    <scope>NUCLEOTIDE SEQUENCE [LARGE SCALE GENOMIC DNA]</scope>
    <source>
        <strain evidence="3">CBS 568.67</strain>
    </source>
</reference>
<evidence type="ECO:0000313" key="4">
    <source>
        <dbReference type="Proteomes" id="UP000332933"/>
    </source>
</evidence>
<feature type="compositionally biased region" description="Low complexity" evidence="1">
    <location>
        <begin position="120"/>
        <end position="150"/>
    </location>
</feature>
<feature type="compositionally biased region" description="Polar residues" evidence="1">
    <location>
        <begin position="96"/>
        <end position="119"/>
    </location>
</feature>
<evidence type="ECO:0000313" key="2">
    <source>
        <dbReference type="EMBL" id="KAF0688617.1"/>
    </source>
</evidence>
<reference evidence="2" key="2">
    <citation type="submission" date="2019-06" db="EMBL/GenBank/DDBJ databases">
        <title>Genomics analysis of Aphanomyces spp. identifies a new class of oomycete effector associated with host adaptation.</title>
        <authorList>
            <person name="Gaulin E."/>
        </authorList>
    </citation>
    <scope>NUCLEOTIDE SEQUENCE</scope>
    <source>
        <strain evidence="2">CBS 578.67</strain>
    </source>
</reference>
<dbReference type="AlphaFoldDB" id="A0A485LEL1"/>
<feature type="region of interest" description="Disordered" evidence="1">
    <location>
        <begin position="95"/>
        <end position="150"/>
    </location>
</feature>
<feature type="region of interest" description="Disordered" evidence="1">
    <location>
        <begin position="25"/>
        <end position="77"/>
    </location>
</feature>
<feature type="compositionally biased region" description="Low complexity" evidence="1">
    <location>
        <begin position="65"/>
        <end position="75"/>
    </location>
</feature>
<dbReference type="OrthoDB" id="60717at2759"/>
<name>A0A485LEL1_9STRA</name>
<organism evidence="3 4">
    <name type="scientific">Aphanomyces stellatus</name>
    <dbReference type="NCBI Taxonomy" id="120398"/>
    <lineage>
        <taxon>Eukaryota</taxon>
        <taxon>Sar</taxon>
        <taxon>Stramenopiles</taxon>
        <taxon>Oomycota</taxon>
        <taxon>Saprolegniomycetes</taxon>
        <taxon>Saprolegniales</taxon>
        <taxon>Verrucalvaceae</taxon>
        <taxon>Aphanomyces</taxon>
    </lineage>
</organism>
<proteinExistence type="predicted"/>
<evidence type="ECO:0000256" key="1">
    <source>
        <dbReference type="SAM" id="MobiDB-lite"/>
    </source>
</evidence>
<gene>
    <name evidence="3" type="primary">Aste57867_19790</name>
    <name evidence="2" type="ORF">As57867_019725</name>
    <name evidence="3" type="ORF">ASTE57867_19790</name>
</gene>